<comment type="subcellular location">
    <subcellularLocation>
        <location evidence="1">Cell membrane</location>
        <topology evidence="1">Multi-pass membrane protein</topology>
    </subcellularLocation>
    <subcellularLocation>
        <location evidence="2">Golgi apparatus membrane</location>
        <topology evidence="2">Multi-pass membrane protein</topology>
    </subcellularLocation>
</comment>
<dbReference type="Gene3D" id="1.20.1250.20">
    <property type="entry name" value="MFS general substrate transporter like domains"/>
    <property type="match status" value="2"/>
</dbReference>
<feature type="transmembrane region" description="Helical" evidence="15">
    <location>
        <begin position="205"/>
        <end position="224"/>
    </location>
</feature>
<proteinExistence type="inferred from homology"/>
<evidence type="ECO:0000256" key="6">
    <source>
        <dbReference type="ARBA" id="ARBA00022692"/>
    </source>
</evidence>
<keyword evidence="5" id="KW-1003">Cell membrane</keyword>
<dbReference type="EMBL" id="KB487740">
    <property type="protein sequence ID" value="EMP41580.1"/>
    <property type="molecule type" value="Genomic_DNA"/>
</dbReference>
<dbReference type="InterPro" id="IPR050327">
    <property type="entry name" value="Proton-linked_MCT"/>
</dbReference>
<dbReference type="InterPro" id="IPR011701">
    <property type="entry name" value="MFS"/>
</dbReference>
<evidence type="ECO:0000313" key="18">
    <source>
        <dbReference type="Proteomes" id="UP000031443"/>
    </source>
</evidence>
<organism evidence="17 18">
    <name type="scientific">Chelonia mydas</name>
    <name type="common">Green sea-turtle</name>
    <name type="synonym">Chelonia agassizi</name>
    <dbReference type="NCBI Taxonomy" id="8469"/>
    <lineage>
        <taxon>Eukaryota</taxon>
        <taxon>Metazoa</taxon>
        <taxon>Chordata</taxon>
        <taxon>Craniata</taxon>
        <taxon>Vertebrata</taxon>
        <taxon>Euteleostomi</taxon>
        <taxon>Archelosauria</taxon>
        <taxon>Testudinata</taxon>
        <taxon>Testudines</taxon>
        <taxon>Cryptodira</taxon>
        <taxon>Durocryptodira</taxon>
        <taxon>Americhelydia</taxon>
        <taxon>Chelonioidea</taxon>
        <taxon>Cheloniidae</taxon>
        <taxon>Chelonia</taxon>
    </lineage>
</organism>
<dbReference type="PANTHER" id="PTHR11360:SF19">
    <property type="entry name" value="MONOCARBOXYLATE TRANSPORTER 13"/>
    <property type="match status" value="1"/>
</dbReference>
<feature type="transmembrane region" description="Helical" evidence="15">
    <location>
        <begin position="34"/>
        <end position="53"/>
    </location>
</feature>
<feature type="transmembrane region" description="Helical" evidence="15">
    <location>
        <begin position="359"/>
        <end position="382"/>
    </location>
</feature>
<evidence type="ECO:0000256" key="4">
    <source>
        <dbReference type="ARBA" id="ARBA00022448"/>
    </source>
</evidence>
<evidence type="ECO:0000313" key="17">
    <source>
        <dbReference type="EMBL" id="EMP41580.1"/>
    </source>
</evidence>
<feature type="transmembrane region" description="Helical" evidence="15">
    <location>
        <begin position="91"/>
        <end position="114"/>
    </location>
</feature>
<evidence type="ECO:0000256" key="1">
    <source>
        <dbReference type="ARBA" id="ARBA00004651"/>
    </source>
</evidence>
<dbReference type="InterPro" id="IPR020846">
    <property type="entry name" value="MFS_dom"/>
</dbReference>
<reference evidence="18" key="1">
    <citation type="journal article" date="2013" name="Nat. Genet.">
        <title>The draft genomes of soft-shell turtle and green sea turtle yield insights into the development and evolution of the turtle-specific body plan.</title>
        <authorList>
            <person name="Wang Z."/>
            <person name="Pascual-Anaya J."/>
            <person name="Zadissa A."/>
            <person name="Li W."/>
            <person name="Niimura Y."/>
            <person name="Huang Z."/>
            <person name="Li C."/>
            <person name="White S."/>
            <person name="Xiong Z."/>
            <person name="Fang D."/>
            <person name="Wang B."/>
            <person name="Ming Y."/>
            <person name="Chen Y."/>
            <person name="Zheng Y."/>
            <person name="Kuraku S."/>
            <person name="Pignatelli M."/>
            <person name="Herrero J."/>
            <person name="Beal K."/>
            <person name="Nozawa M."/>
            <person name="Li Q."/>
            <person name="Wang J."/>
            <person name="Zhang H."/>
            <person name="Yu L."/>
            <person name="Shigenobu S."/>
            <person name="Wang J."/>
            <person name="Liu J."/>
            <person name="Flicek P."/>
            <person name="Searle S."/>
            <person name="Wang J."/>
            <person name="Kuratani S."/>
            <person name="Yin Y."/>
            <person name="Aken B."/>
            <person name="Zhang G."/>
            <person name="Irie N."/>
        </authorList>
    </citation>
    <scope>NUCLEOTIDE SEQUENCE [LARGE SCALE GENOMIC DNA]</scope>
</reference>
<evidence type="ECO:0000256" key="15">
    <source>
        <dbReference type="SAM" id="Phobius"/>
    </source>
</evidence>
<dbReference type="eggNOG" id="KOG1721">
    <property type="taxonomic scope" value="Eukaryota"/>
</dbReference>
<dbReference type="GO" id="GO:0005886">
    <property type="term" value="C:plasma membrane"/>
    <property type="evidence" value="ECO:0007669"/>
    <property type="project" value="UniProtKB-SubCell"/>
</dbReference>
<comment type="function">
    <text evidence="11">Proton-linked monocarboxylate transporter. May catalyze the transport of monocarboxylates across the plasma membrane.</text>
</comment>
<feature type="transmembrane region" description="Helical" evidence="15">
    <location>
        <begin position="332"/>
        <end position="353"/>
    </location>
</feature>
<feature type="transmembrane region" description="Helical" evidence="15">
    <location>
        <begin position="299"/>
        <end position="320"/>
    </location>
</feature>
<dbReference type="AlphaFoldDB" id="M7C0B1"/>
<evidence type="ECO:0000256" key="2">
    <source>
        <dbReference type="ARBA" id="ARBA00004653"/>
    </source>
</evidence>
<keyword evidence="18" id="KW-1185">Reference proteome</keyword>
<protein>
    <recommendedName>
        <fullName evidence="12">Monocarboxylate transporter 13</fullName>
    </recommendedName>
    <alternativeName>
        <fullName evidence="13">Solute carrier family 16 member 13</fullName>
    </alternativeName>
</protein>
<evidence type="ECO:0000256" key="14">
    <source>
        <dbReference type="SAM" id="MobiDB-lite"/>
    </source>
</evidence>
<feature type="domain" description="Major facilitator superfamily (MFS) profile" evidence="16">
    <location>
        <begin position="206"/>
        <end position="562"/>
    </location>
</feature>
<evidence type="ECO:0000256" key="12">
    <source>
        <dbReference type="ARBA" id="ARBA00073869"/>
    </source>
</evidence>
<feature type="transmembrane region" description="Helical" evidence="15">
    <location>
        <begin position="65"/>
        <end position="85"/>
    </location>
</feature>
<feature type="region of interest" description="Disordered" evidence="14">
    <location>
        <begin position="473"/>
        <end position="509"/>
    </location>
</feature>
<dbReference type="InterPro" id="IPR036259">
    <property type="entry name" value="MFS_trans_sf"/>
</dbReference>
<evidence type="ECO:0000259" key="16">
    <source>
        <dbReference type="PROSITE" id="PS50850"/>
    </source>
</evidence>
<feature type="transmembrane region" description="Helical" evidence="15">
    <location>
        <begin position="275"/>
        <end position="293"/>
    </location>
</feature>
<dbReference type="GO" id="GO:0008028">
    <property type="term" value="F:monocarboxylic acid transmembrane transporter activity"/>
    <property type="evidence" value="ECO:0007669"/>
    <property type="project" value="TreeGrafter"/>
</dbReference>
<dbReference type="eggNOG" id="KOG2504">
    <property type="taxonomic scope" value="Eukaryota"/>
</dbReference>
<evidence type="ECO:0000256" key="3">
    <source>
        <dbReference type="ARBA" id="ARBA00006727"/>
    </source>
</evidence>
<dbReference type="FunFam" id="1.20.1250.20:FF:000163">
    <property type="entry name" value="Putative monocarboxylate transporter 13"/>
    <property type="match status" value="1"/>
</dbReference>
<dbReference type="PROSITE" id="PS50850">
    <property type="entry name" value="MFS"/>
    <property type="match status" value="1"/>
</dbReference>
<dbReference type="Proteomes" id="UP000031443">
    <property type="component" value="Unassembled WGS sequence"/>
</dbReference>
<evidence type="ECO:0000256" key="8">
    <source>
        <dbReference type="ARBA" id="ARBA00022989"/>
    </source>
</evidence>
<dbReference type="GO" id="GO:0000139">
    <property type="term" value="C:Golgi membrane"/>
    <property type="evidence" value="ECO:0007669"/>
    <property type="project" value="UniProtKB-SubCell"/>
</dbReference>
<name>M7C0B1_CHEMY</name>
<keyword evidence="4" id="KW-0813">Transport</keyword>
<evidence type="ECO:0000256" key="5">
    <source>
        <dbReference type="ARBA" id="ARBA00022475"/>
    </source>
</evidence>
<keyword evidence="6 15" id="KW-0812">Transmembrane</keyword>
<keyword evidence="9" id="KW-0333">Golgi apparatus</keyword>
<dbReference type="SUPFAM" id="SSF103473">
    <property type="entry name" value="MFS general substrate transporter"/>
    <property type="match status" value="2"/>
</dbReference>
<keyword evidence="7" id="KW-0769">Symport</keyword>
<feature type="transmembrane region" description="Helical" evidence="15">
    <location>
        <begin position="146"/>
        <end position="167"/>
    </location>
</feature>
<evidence type="ECO:0000256" key="13">
    <source>
        <dbReference type="ARBA" id="ARBA00078721"/>
    </source>
</evidence>
<evidence type="ECO:0000256" key="9">
    <source>
        <dbReference type="ARBA" id="ARBA00023034"/>
    </source>
</evidence>
<evidence type="ECO:0000256" key="7">
    <source>
        <dbReference type="ARBA" id="ARBA00022847"/>
    </source>
</evidence>
<evidence type="ECO:0000256" key="10">
    <source>
        <dbReference type="ARBA" id="ARBA00023136"/>
    </source>
</evidence>
<keyword evidence="10 15" id="KW-0472">Membrane</keyword>
<feature type="region of interest" description="Disordered" evidence="14">
    <location>
        <begin position="523"/>
        <end position="542"/>
    </location>
</feature>
<feature type="transmembrane region" description="Helical" evidence="15">
    <location>
        <begin position="419"/>
        <end position="440"/>
    </location>
</feature>
<sequence>MRFVLAVTLINTGYFIPSPVPLGAGAGELGFDEYQAAFLMSVAAVTDLCGRLLSGWLADCRVFHLSHILVAWTSLTGISLALVPLGCSYPLLMAIGICYGFFSGALTPVVFSILPEIVGIRQIFGSMGLLQMMESIGWLRDMTGDYTASFLAAGAFLLAGSLVLVTLPNFFSCDPPPPACHGTKGTAMGDPMAELACPEPPDGGWGWMVVLAGFLQSALVFGVIRSFGVFFMEFVGYFGELAGRVSWVTSIGIAVQQLGGPVGSALSTQYGARPVVMAGGVLSGLGMFLASFATSLTHLYLSIGLLSGLGWALVFTPSVASVAQYFGKRRAFATGLAVSGAGLASFAFSPLFQLLVDTYAWRGALMVVAGISFNLVAAGALLRPLELEGNKASVPEAGWLQLPAFSSFCRPRLPCHRPFLLFSVAFILVDAGYYVPYVHLVPHARELGFDEYRAAFLLSSAAVAVRPCGGRLAGRPLRHPPGPQPDPLDRPDGPLHDAGAPGAELLPPDGPLRLLRLLRRRPGAPPVLRPGGDRGNGAHHGGDWAHANAGKCWLPCGGPSVR</sequence>
<gene>
    <name evidence="17" type="ORF">UY3_01167</name>
</gene>
<accession>M7C0B1</accession>
<keyword evidence="8 15" id="KW-1133">Transmembrane helix</keyword>
<dbReference type="Pfam" id="PF07690">
    <property type="entry name" value="MFS_1"/>
    <property type="match status" value="1"/>
</dbReference>
<evidence type="ECO:0000256" key="11">
    <source>
        <dbReference type="ARBA" id="ARBA00059080"/>
    </source>
</evidence>
<comment type="similarity">
    <text evidence="3">Belongs to the major facilitator superfamily. Monocarboxylate porter (TC 2.A.1.13) family.</text>
</comment>
<dbReference type="PANTHER" id="PTHR11360">
    <property type="entry name" value="MONOCARBOXYLATE TRANSPORTER"/>
    <property type="match status" value="1"/>
</dbReference>
<dbReference type="GO" id="GO:0015293">
    <property type="term" value="F:symporter activity"/>
    <property type="evidence" value="ECO:0007669"/>
    <property type="project" value="UniProtKB-KW"/>
</dbReference>